<dbReference type="Gene3D" id="3.40.50.720">
    <property type="entry name" value="NAD(P)-binding Rossmann-like Domain"/>
    <property type="match status" value="1"/>
</dbReference>
<dbReference type="InterPro" id="IPR050177">
    <property type="entry name" value="Lipid_A_modif_metabolic_enz"/>
</dbReference>
<dbReference type="EC" id="5.1.3.2" evidence="2"/>
<name>A0A160TU12_9ZZZZ</name>
<evidence type="ECO:0000259" key="1">
    <source>
        <dbReference type="Pfam" id="PF01370"/>
    </source>
</evidence>
<dbReference type="Pfam" id="PF01370">
    <property type="entry name" value="Epimerase"/>
    <property type="match status" value="1"/>
</dbReference>
<dbReference type="AlphaFoldDB" id="A0A160TU12"/>
<dbReference type="PANTHER" id="PTHR43245">
    <property type="entry name" value="BIFUNCTIONAL POLYMYXIN RESISTANCE PROTEIN ARNA"/>
    <property type="match status" value="1"/>
</dbReference>
<accession>A0A160TU12</accession>
<organism evidence="2">
    <name type="scientific">hydrothermal vent metagenome</name>
    <dbReference type="NCBI Taxonomy" id="652676"/>
    <lineage>
        <taxon>unclassified sequences</taxon>
        <taxon>metagenomes</taxon>
        <taxon>ecological metagenomes</taxon>
    </lineage>
</organism>
<keyword evidence="2" id="KW-0413">Isomerase</keyword>
<dbReference type="CDD" id="cd08946">
    <property type="entry name" value="SDR_e"/>
    <property type="match status" value="1"/>
</dbReference>
<dbReference type="PANTHER" id="PTHR43245:SF13">
    <property type="entry name" value="UDP-D-APIOSE_UDP-D-XYLOSE SYNTHASE 2"/>
    <property type="match status" value="1"/>
</dbReference>
<protein>
    <submittedName>
        <fullName evidence="2">UDP-glucose 4-epimerase</fullName>
        <ecNumber evidence="2">5.1.3.2</ecNumber>
    </submittedName>
</protein>
<evidence type="ECO:0000313" key="2">
    <source>
        <dbReference type="EMBL" id="CUS54830.1"/>
    </source>
</evidence>
<proteinExistence type="predicted"/>
<dbReference type="InterPro" id="IPR036291">
    <property type="entry name" value="NAD(P)-bd_dom_sf"/>
</dbReference>
<gene>
    <name evidence="2" type="ORF">MGWOODY_XGa1820</name>
</gene>
<dbReference type="InterPro" id="IPR001509">
    <property type="entry name" value="Epimerase_deHydtase"/>
</dbReference>
<dbReference type="EMBL" id="CZRL01000106">
    <property type="protein sequence ID" value="CUS54830.1"/>
    <property type="molecule type" value="Genomic_DNA"/>
</dbReference>
<feature type="domain" description="NAD-dependent epimerase/dehydratase" evidence="1">
    <location>
        <begin position="3"/>
        <end position="250"/>
    </location>
</feature>
<dbReference type="SUPFAM" id="SSF51735">
    <property type="entry name" value="NAD(P)-binding Rossmann-fold domains"/>
    <property type="match status" value="1"/>
</dbReference>
<reference evidence="2" key="1">
    <citation type="submission" date="2015-10" db="EMBL/GenBank/DDBJ databases">
        <authorList>
            <person name="Gilbert D.G."/>
        </authorList>
    </citation>
    <scope>NUCLEOTIDE SEQUENCE</scope>
</reference>
<dbReference type="GO" id="GO:0003978">
    <property type="term" value="F:UDP-glucose 4-epimerase activity"/>
    <property type="evidence" value="ECO:0007669"/>
    <property type="project" value="UniProtKB-EC"/>
</dbReference>
<sequence>MNILIAGGAGFIGLNLAEAILRSGEHVVIYDPGAVPGAAQRTFDGLPGSWCHIQESVIDSGALASTLTEQRIEQVFYGAAVTSGPERERDTPESVLSINLVGLATVAKLAAKAGIRRLINLSSGSAYGLPDGDESDWPPTLHEEHTRERPVSLYALSKFATEITTRRIAALTGLDALSVRLSSIFGPWERDTGFRDTLSAPLQASVAAQCGEPVILERHESRDWTYSRDVADALLALMSHQNPKYDLYNITACRTWGTIDWCKRLAQYYPSFSYRLAEADDTPTIDLYSATDRPPLDPGRLRDDLGYTLPDNIDSMFSDFEQWLTANPDFWVR</sequence>